<dbReference type="EMBL" id="JAUEPO010000002">
    <property type="protein sequence ID" value="KAK3332650.1"/>
    <property type="molecule type" value="Genomic_DNA"/>
</dbReference>
<reference evidence="2" key="1">
    <citation type="journal article" date="2023" name="Mol. Phylogenet. Evol.">
        <title>Genome-scale phylogeny and comparative genomics of the fungal order Sordariales.</title>
        <authorList>
            <person name="Hensen N."/>
            <person name="Bonometti L."/>
            <person name="Westerberg I."/>
            <person name="Brannstrom I.O."/>
            <person name="Guillou S."/>
            <person name="Cros-Aarteil S."/>
            <person name="Calhoun S."/>
            <person name="Haridas S."/>
            <person name="Kuo A."/>
            <person name="Mondo S."/>
            <person name="Pangilinan J."/>
            <person name="Riley R."/>
            <person name="LaButti K."/>
            <person name="Andreopoulos B."/>
            <person name="Lipzen A."/>
            <person name="Chen C."/>
            <person name="Yan M."/>
            <person name="Daum C."/>
            <person name="Ng V."/>
            <person name="Clum A."/>
            <person name="Steindorff A."/>
            <person name="Ohm R.A."/>
            <person name="Martin F."/>
            <person name="Silar P."/>
            <person name="Natvig D.O."/>
            <person name="Lalanne C."/>
            <person name="Gautier V."/>
            <person name="Ament-Velasquez S.L."/>
            <person name="Kruys A."/>
            <person name="Hutchinson M.I."/>
            <person name="Powell A.J."/>
            <person name="Barry K."/>
            <person name="Miller A.N."/>
            <person name="Grigoriev I.V."/>
            <person name="Debuchy R."/>
            <person name="Gladieux P."/>
            <person name="Hiltunen Thoren M."/>
            <person name="Johannesson H."/>
        </authorList>
    </citation>
    <scope>NUCLEOTIDE SEQUENCE</scope>
    <source>
        <strain evidence="2">SMH4131-1</strain>
    </source>
</reference>
<dbReference type="Proteomes" id="UP001286456">
    <property type="component" value="Unassembled WGS sequence"/>
</dbReference>
<evidence type="ECO:0000313" key="3">
    <source>
        <dbReference type="Proteomes" id="UP001286456"/>
    </source>
</evidence>
<evidence type="ECO:0000313" key="2">
    <source>
        <dbReference type="EMBL" id="KAK3332650.1"/>
    </source>
</evidence>
<sequence>MDGHCKSCRLPQASTSSLSERPAPQHRHGRSPKEMRRLQCKVNKRRKTVFRKADELWKCGARIYLLVEVNNKRYIYNSEKSRLWPPSPEEIEMESYPLPIYYEPGSLLSDGVIGQDGVSHMSSPCIP</sequence>
<name>A0AAE0IXA3_9PEZI</name>
<evidence type="ECO:0000256" key="1">
    <source>
        <dbReference type="SAM" id="MobiDB-lite"/>
    </source>
</evidence>
<gene>
    <name evidence="2" type="ORF">B0T19DRAFT_416180</name>
</gene>
<organism evidence="2 3">
    <name type="scientific">Cercophora scortea</name>
    <dbReference type="NCBI Taxonomy" id="314031"/>
    <lineage>
        <taxon>Eukaryota</taxon>
        <taxon>Fungi</taxon>
        <taxon>Dikarya</taxon>
        <taxon>Ascomycota</taxon>
        <taxon>Pezizomycotina</taxon>
        <taxon>Sordariomycetes</taxon>
        <taxon>Sordariomycetidae</taxon>
        <taxon>Sordariales</taxon>
        <taxon>Lasiosphaeriaceae</taxon>
        <taxon>Cercophora</taxon>
    </lineage>
</organism>
<dbReference type="AlphaFoldDB" id="A0AAE0IXA3"/>
<evidence type="ECO:0008006" key="4">
    <source>
        <dbReference type="Google" id="ProtNLM"/>
    </source>
</evidence>
<comment type="caution">
    <text evidence="2">The sequence shown here is derived from an EMBL/GenBank/DDBJ whole genome shotgun (WGS) entry which is preliminary data.</text>
</comment>
<reference evidence="2" key="2">
    <citation type="submission" date="2023-06" db="EMBL/GenBank/DDBJ databases">
        <authorList>
            <consortium name="Lawrence Berkeley National Laboratory"/>
            <person name="Haridas S."/>
            <person name="Hensen N."/>
            <person name="Bonometti L."/>
            <person name="Westerberg I."/>
            <person name="Brannstrom I.O."/>
            <person name="Guillou S."/>
            <person name="Cros-Aarteil S."/>
            <person name="Calhoun S."/>
            <person name="Kuo A."/>
            <person name="Mondo S."/>
            <person name="Pangilinan J."/>
            <person name="Riley R."/>
            <person name="Labutti K."/>
            <person name="Andreopoulos B."/>
            <person name="Lipzen A."/>
            <person name="Chen C."/>
            <person name="Yanf M."/>
            <person name="Daum C."/>
            <person name="Ng V."/>
            <person name="Clum A."/>
            <person name="Steindorff A."/>
            <person name="Ohm R."/>
            <person name="Martin F."/>
            <person name="Silar P."/>
            <person name="Natvig D."/>
            <person name="Lalanne C."/>
            <person name="Gautier V."/>
            <person name="Ament-Velasquez S.L."/>
            <person name="Kruys A."/>
            <person name="Hutchinson M.I."/>
            <person name="Powell A.J."/>
            <person name="Barry K."/>
            <person name="Miller A.N."/>
            <person name="Grigoriev I.V."/>
            <person name="Debuchy R."/>
            <person name="Gladieux P."/>
            <person name="Thoren M.H."/>
            <person name="Johannesson H."/>
        </authorList>
    </citation>
    <scope>NUCLEOTIDE SEQUENCE</scope>
    <source>
        <strain evidence="2">SMH4131-1</strain>
    </source>
</reference>
<accession>A0AAE0IXA3</accession>
<proteinExistence type="predicted"/>
<keyword evidence="3" id="KW-1185">Reference proteome</keyword>
<protein>
    <recommendedName>
        <fullName evidence="4">MADS-box domain-containing protein</fullName>
    </recommendedName>
</protein>
<feature type="region of interest" description="Disordered" evidence="1">
    <location>
        <begin position="1"/>
        <end position="38"/>
    </location>
</feature>